<dbReference type="Pfam" id="PF00787">
    <property type="entry name" value="PX"/>
    <property type="match status" value="1"/>
</dbReference>
<proteinExistence type="predicted"/>
<dbReference type="InterPro" id="IPR036871">
    <property type="entry name" value="PX_dom_sf"/>
</dbReference>
<sequence>MVPTAIDKLDFLPEIVSQIKEIVHGDVKDIVKLRTTRPLFQAYEYAYNLLEREYLPLFMNSNAYFSHICGLKYQQTFQRTSNRDAETVQSTSTLRGSLGKGVAQRVGIGLASLSRQMAFKPSVINGDEDAEDGCTARNALEGLSHAFRDLSAWRVSIPRVEERIDSSGKMEFVFIVDVTRIDVSGDNPEELHWEVERRYNEFYVLETKLTEFHGDFPDNNLPPRRSFFASKGTSFMHSRRQIFEGFLQKLLQNPSLRNSQLLFLFFKSKDEFTASYLPDVSLSRLLKEVPRKLIKERGQNLDAFISSFITSTTTYNSLKNVA</sequence>
<dbReference type="InterPro" id="IPR001683">
    <property type="entry name" value="PX_dom"/>
</dbReference>
<dbReference type="InterPro" id="IPR037436">
    <property type="entry name" value="SNX14_PX"/>
</dbReference>
<dbReference type="EMBL" id="SEYY01000590">
    <property type="protein sequence ID" value="KAB7506907.1"/>
    <property type="molecule type" value="Genomic_DNA"/>
</dbReference>
<feature type="domain" description="PX" evidence="1">
    <location>
        <begin position="152"/>
        <end position="273"/>
    </location>
</feature>
<evidence type="ECO:0000313" key="3">
    <source>
        <dbReference type="Proteomes" id="UP000326759"/>
    </source>
</evidence>
<dbReference type="PROSITE" id="PS50195">
    <property type="entry name" value="PX"/>
    <property type="match status" value="1"/>
</dbReference>
<protein>
    <submittedName>
        <fullName evidence="2">Sorting nexin-14</fullName>
    </submittedName>
</protein>
<accession>A0A5N5TL57</accession>
<dbReference type="PANTHER" id="PTHR22775:SF44">
    <property type="entry name" value="SORTING NEXIN-14"/>
    <property type="match status" value="1"/>
</dbReference>
<keyword evidence="3" id="KW-1185">Reference proteome</keyword>
<comment type="caution">
    <text evidence="2">The sequence shown here is derived from an EMBL/GenBank/DDBJ whole genome shotgun (WGS) entry which is preliminary data.</text>
</comment>
<dbReference type="SMART" id="SM00312">
    <property type="entry name" value="PX"/>
    <property type="match status" value="1"/>
</dbReference>
<organism evidence="2 3">
    <name type="scientific">Armadillidium nasatum</name>
    <dbReference type="NCBI Taxonomy" id="96803"/>
    <lineage>
        <taxon>Eukaryota</taxon>
        <taxon>Metazoa</taxon>
        <taxon>Ecdysozoa</taxon>
        <taxon>Arthropoda</taxon>
        <taxon>Crustacea</taxon>
        <taxon>Multicrustacea</taxon>
        <taxon>Malacostraca</taxon>
        <taxon>Eumalacostraca</taxon>
        <taxon>Peracarida</taxon>
        <taxon>Isopoda</taxon>
        <taxon>Oniscidea</taxon>
        <taxon>Crinocheta</taxon>
        <taxon>Armadillidiidae</taxon>
        <taxon>Armadillidium</taxon>
    </lineage>
</organism>
<dbReference type="SUPFAM" id="SSF64268">
    <property type="entry name" value="PX domain"/>
    <property type="match status" value="1"/>
</dbReference>
<name>A0A5N5TL57_9CRUS</name>
<evidence type="ECO:0000259" key="1">
    <source>
        <dbReference type="PROSITE" id="PS50195"/>
    </source>
</evidence>
<gene>
    <name evidence="2" type="primary">snx14</name>
    <name evidence="2" type="ORF">Anas_05681</name>
</gene>
<dbReference type="GO" id="GO:0097352">
    <property type="term" value="P:autophagosome maturation"/>
    <property type="evidence" value="ECO:0007669"/>
    <property type="project" value="TreeGrafter"/>
</dbReference>
<dbReference type="GO" id="GO:0035091">
    <property type="term" value="F:phosphatidylinositol binding"/>
    <property type="evidence" value="ECO:0007669"/>
    <property type="project" value="InterPro"/>
</dbReference>
<dbReference type="GO" id="GO:0005770">
    <property type="term" value="C:late endosome"/>
    <property type="evidence" value="ECO:0007669"/>
    <property type="project" value="TreeGrafter"/>
</dbReference>
<evidence type="ECO:0000313" key="2">
    <source>
        <dbReference type="EMBL" id="KAB7506907.1"/>
    </source>
</evidence>
<dbReference type="AlphaFoldDB" id="A0A5N5TL57"/>
<dbReference type="PANTHER" id="PTHR22775">
    <property type="entry name" value="SORTING NEXIN"/>
    <property type="match status" value="1"/>
</dbReference>
<reference evidence="2 3" key="1">
    <citation type="journal article" date="2019" name="PLoS Biol.">
        <title>Sex chromosomes control vertical transmission of feminizing Wolbachia symbionts in an isopod.</title>
        <authorList>
            <person name="Becking T."/>
            <person name="Chebbi M.A."/>
            <person name="Giraud I."/>
            <person name="Moumen B."/>
            <person name="Laverre T."/>
            <person name="Caubet Y."/>
            <person name="Peccoud J."/>
            <person name="Gilbert C."/>
            <person name="Cordaux R."/>
        </authorList>
    </citation>
    <scope>NUCLEOTIDE SEQUENCE [LARGE SCALE GENOMIC DNA]</scope>
    <source>
        <strain evidence="2">ANa2</strain>
        <tissue evidence="2">Whole body excluding digestive tract and cuticle</tissue>
    </source>
</reference>
<dbReference type="CDD" id="cd06877">
    <property type="entry name" value="PX_SNX14"/>
    <property type="match status" value="1"/>
</dbReference>
<dbReference type="Proteomes" id="UP000326759">
    <property type="component" value="Unassembled WGS sequence"/>
</dbReference>
<dbReference type="OrthoDB" id="5957963at2759"/>
<dbReference type="Gene3D" id="3.30.1520.10">
    <property type="entry name" value="Phox-like domain"/>
    <property type="match status" value="1"/>
</dbReference>